<evidence type="ECO:0008006" key="5">
    <source>
        <dbReference type="Google" id="ProtNLM"/>
    </source>
</evidence>
<feature type="region of interest" description="Disordered" evidence="2">
    <location>
        <begin position="344"/>
        <end position="377"/>
    </location>
</feature>
<gene>
    <name evidence="3" type="ORF">Fcan01_13757</name>
</gene>
<feature type="region of interest" description="Disordered" evidence="2">
    <location>
        <begin position="286"/>
        <end position="329"/>
    </location>
</feature>
<dbReference type="AlphaFoldDB" id="A0A226E4H1"/>
<keyword evidence="4" id="KW-1185">Reference proteome</keyword>
<organism evidence="3 4">
    <name type="scientific">Folsomia candida</name>
    <name type="common">Springtail</name>
    <dbReference type="NCBI Taxonomy" id="158441"/>
    <lineage>
        <taxon>Eukaryota</taxon>
        <taxon>Metazoa</taxon>
        <taxon>Ecdysozoa</taxon>
        <taxon>Arthropoda</taxon>
        <taxon>Hexapoda</taxon>
        <taxon>Collembola</taxon>
        <taxon>Entomobryomorpha</taxon>
        <taxon>Isotomoidea</taxon>
        <taxon>Isotomidae</taxon>
        <taxon>Proisotominae</taxon>
        <taxon>Folsomia</taxon>
    </lineage>
</organism>
<feature type="compositionally biased region" description="Polar residues" evidence="2">
    <location>
        <begin position="472"/>
        <end position="483"/>
    </location>
</feature>
<feature type="compositionally biased region" description="Low complexity" evidence="2">
    <location>
        <begin position="35"/>
        <end position="46"/>
    </location>
</feature>
<dbReference type="InterPro" id="IPR026716">
    <property type="entry name" value="PBIR1/2/3"/>
</dbReference>
<dbReference type="Proteomes" id="UP000198287">
    <property type="component" value="Unassembled WGS sequence"/>
</dbReference>
<evidence type="ECO:0000256" key="2">
    <source>
        <dbReference type="SAM" id="MobiDB-lite"/>
    </source>
</evidence>
<evidence type="ECO:0000313" key="3">
    <source>
        <dbReference type="EMBL" id="OXA51386.1"/>
    </source>
</evidence>
<feature type="compositionally biased region" description="Low complexity" evidence="2">
    <location>
        <begin position="422"/>
        <end position="459"/>
    </location>
</feature>
<protein>
    <recommendedName>
        <fullName evidence="5">Protein FAM122A</fullName>
    </recommendedName>
</protein>
<evidence type="ECO:0000313" key="4">
    <source>
        <dbReference type="Proteomes" id="UP000198287"/>
    </source>
</evidence>
<comment type="similarity">
    <text evidence="1">Belongs to the FAM122 family.</text>
</comment>
<feature type="region of interest" description="Disordered" evidence="2">
    <location>
        <begin position="422"/>
        <end position="517"/>
    </location>
</feature>
<dbReference type="OMA" id="PMINQLG"/>
<dbReference type="OrthoDB" id="10036177at2759"/>
<accession>A0A226E4H1</accession>
<dbReference type="PANTHER" id="PTHR22227:SF6">
    <property type="entry name" value="FAMILY WITH SEQUENCE SIMILARITY 122B ISOFORM X1"/>
    <property type="match status" value="1"/>
</dbReference>
<feature type="region of interest" description="Disordered" evidence="2">
    <location>
        <begin position="1"/>
        <end position="82"/>
    </location>
</feature>
<feature type="compositionally biased region" description="Low complexity" evidence="2">
    <location>
        <begin position="291"/>
        <end position="322"/>
    </location>
</feature>
<feature type="compositionally biased region" description="Low complexity" evidence="2">
    <location>
        <begin position="55"/>
        <end position="77"/>
    </location>
</feature>
<feature type="compositionally biased region" description="Polar residues" evidence="2">
    <location>
        <begin position="354"/>
        <end position="364"/>
    </location>
</feature>
<feature type="compositionally biased region" description="Basic and acidic residues" evidence="2">
    <location>
        <begin position="1"/>
        <end position="14"/>
    </location>
</feature>
<name>A0A226E4H1_FOLCA</name>
<feature type="compositionally biased region" description="Low complexity" evidence="2">
    <location>
        <begin position="174"/>
        <end position="187"/>
    </location>
</feature>
<feature type="region of interest" description="Disordered" evidence="2">
    <location>
        <begin position="171"/>
        <end position="192"/>
    </location>
</feature>
<sequence length="517" mass="55044">MDEKSMETEPDKSYLHQQQQQQTNLYTSGNDEKMSSSNPTGPSTNTVVGGGGHLRGISHGHGAILMSNNNNNNNNNNDDNDVSMRNGVVGQRIFGGGQIRSMDDAEVGMTSGSRSGSTEMLRHHHRPSRACPSPVSSIVGTALNQMHLKRSSSAPMINQLGIGAIVPETMNNISPSSTPSSGSLPHHSSARNKESIADLDSYASSFLSSLGGRPRRFSASFSPAGSPGPAPNRVSQLRQENTADWETMSEKEFHGTINIAQSWEDLSLDSMSMEVGTRRPSISDQLWLSMPPSSAPSSPAASPRVMSRFSPSLSSPSPTRKSFTTRRSLSPIAVRPSVLAIGQQGVKRKCDWDSNGSSSNQMDCSPQPAKRPGLLSSFNAAAGGSASPVSQFSSPSSTVGPGGGYPFSYTNTAVHQQYFPLQQTNNPSSSSHQPQQQQQQQHSSTSSFNPNNSSTSSNSLMSMITNHVEDSPFSNETESSVSSIGGCDSPFFRPVDSPLASVTTSPDDSPRPSHPKI</sequence>
<reference evidence="3 4" key="1">
    <citation type="submission" date="2015-12" db="EMBL/GenBank/DDBJ databases">
        <title>The genome of Folsomia candida.</title>
        <authorList>
            <person name="Faddeeva A."/>
            <person name="Derks M.F."/>
            <person name="Anvar Y."/>
            <person name="Smit S."/>
            <person name="Van Straalen N."/>
            <person name="Roelofs D."/>
        </authorList>
    </citation>
    <scope>NUCLEOTIDE SEQUENCE [LARGE SCALE GENOMIC DNA]</scope>
    <source>
        <strain evidence="3 4">VU population</strain>
        <tissue evidence="3">Whole body</tissue>
    </source>
</reference>
<dbReference type="PANTHER" id="PTHR22227">
    <property type="entry name" value="FAMILY WITH SEQUENCE SIMILARITY 122B ISOFORM X1"/>
    <property type="match status" value="1"/>
</dbReference>
<comment type="caution">
    <text evidence="3">The sequence shown here is derived from an EMBL/GenBank/DDBJ whole genome shotgun (WGS) entry which is preliminary data.</text>
</comment>
<proteinExistence type="inferred from homology"/>
<evidence type="ECO:0000256" key="1">
    <source>
        <dbReference type="ARBA" id="ARBA00006725"/>
    </source>
</evidence>
<dbReference type="GO" id="GO:0004865">
    <property type="term" value="F:protein serine/threonine phosphatase inhibitor activity"/>
    <property type="evidence" value="ECO:0007669"/>
    <property type="project" value="InterPro"/>
</dbReference>
<dbReference type="EMBL" id="LNIX01000007">
    <property type="protein sequence ID" value="OXA51386.1"/>
    <property type="molecule type" value="Genomic_DNA"/>
</dbReference>